<name>A0A835D2J9_TETSI</name>
<organism evidence="3 4">
    <name type="scientific">Tetracentron sinense</name>
    <name type="common">Spur-leaf</name>
    <dbReference type="NCBI Taxonomy" id="13715"/>
    <lineage>
        <taxon>Eukaryota</taxon>
        <taxon>Viridiplantae</taxon>
        <taxon>Streptophyta</taxon>
        <taxon>Embryophyta</taxon>
        <taxon>Tracheophyta</taxon>
        <taxon>Spermatophyta</taxon>
        <taxon>Magnoliopsida</taxon>
        <taxon>Trochodendrales</taxon>
        <taxon>Trochodendraceae</taxon>
        <taxon>Tetracentron</taxon>
    </lineage>
</organism>
<keyword evidence="4" id="KW-1185">Reference proteome</keyword>
<sequence length="800" mass="88541">MVMMQCVALETLAHLNMIFTNSSDQPKDEDLLSHLLRNLASLASTFDGRNLSGLLQESQDMLNVGTSVGTSEMMPSLLSNGYEPSRLLGSSSKINGGTGPESPLGPTEQYATVAASEMPQKGVVTDNARGGALQTVSSLKSIIQFPIEDSLPAKAETREATMGRIKLNNIDLNNIYDESEDCIEDLERSHAPAHLGISSLNCSSWVLHNSHQSSPPQTSRNSDSASAQSPSSSNGDGQNRTDRIVFKLFGKDPNDFPLVLRAQILEWLSHSPMEIESYIRPGCIILTIYLRLAESKWDELCCDLSSSLSRLLDVSNDTFWRTGWVYTRVQHQIAFIYHGQVVLDTSLPLKIHNHCRISSVKPIAVSVSERAQFLVKGFNLSRPTTRLFCALEGKYLVQEATNNLVDGADTLKEHDELQCLSFPCSVPNVTGRGFIEVEDHGLSSGFFPFIVAEQDVCSEIRMLESAIEVVETGDGVQGVTGKMKSKNQALYFIHEMGWLLHRSHLKSRLGHMDPNSDIFSFKRFRWLMEFSMDHDWCAVVKKLLDIMLDGTVDAGEHPSVQLALSEMDLLHRAVQRHCRPVVELLLRYSPDKVSDKSESEHKQQVGRGYGSFLFKPDAVGPAGLTPLHIAASRDGFENVLDALTDDPGLVGIGAWKSARDNTGFTPEDYARQRGHYSYIHLVQKKINKKSEASHVVLDIPGALSDCKINRKQMDGLNSAEVTGFQIERTQSRPIQQHCKLCNQKLAYGKASISLAYRPAMLSMVAIAAICVCVALFFKSSPEVLSEFGPFRWELLDFGSS</sequence>
<dbReference type="AlphaFoldDB" id="A0A835D2J9"/>
<keyword evidence="2" id="KW-0812">Transmembrane</keyword>
<evidence type="ECO:0000256" key="2">
    <source>
        <dbReference type="SAM" id="Phobius"/>
    </source>
</evidence>
<dbReference type="GO" id="GO:0003677">
    <property type="term" value="F:DNA binding"/>
    <property type="evidence" value="ECO:0007669"/>
    <property type="project" value="InterPro"/>
</dbReference>
<dbReference type="PANTHER" id="PTHR31251">
    <property type="entry name" value="SQUAMOSA PROMOTER-BINDING-LIKE PROTEIN 4"/>
    <property type="match status" value="1"/>
</dbReference>
<dbReference type="InterPro" id="IPR036770">
    <property type="entry name" value="Ankyrin_rpt-contain_sf"/>
</dbReference>
<evidence type="ECO:0000313" key="3">
    <source>
        <dbReference type="EMBL" id="KAF8387706.1"/>
    </source>
</evidence>
<dbReference type="Pfam" id="PF26102">
    <property type="entry name" value="Ig_SPL7"/>
    <property type="match status" value="1"/>
</dbReference>
<keyword evidence="2" id="KW-1133">Transmembrane helix</keyword>
<gene>
    <name evidence="3" type="ORF">HHK36_026360</name>
</gene>
<feature type="compositionally biased region" description="Low complexity" evidence="1">
    <location>
        <begin position="219"/>
        <end position="237"/>
    </location>
</feature>
<protein>
    <recommendedName>
        <fullName evidence="5">Squamosa promoter-binding-like protein 1</fullName>
    </recommendedName>
</protein>
<evidence type="ECO:0000256" key="1">
    <source>
        <dbReference type="SAM" id="MobiDB-lite"/>
    </source>
</evidence>
<dbReference type="OMA" id="QTSYIQM"/>
<feature type="compositionally biased region" description="Polar residues" evidence="1">
    <location>
        <begin position="209"/>
        <end position="218"/>
    </location>
</feature>
<proteinExistence type="predicted"/>
<evidence type="ECO:0000313" key="4">
    <source>
        <dbReference type="Proteomes" id="UP000655225"/>
    </source>
</evidence>
<reference evidence="3 4" key="1">
    <citation type="submission" date="2020-04" db="EMBL/GenBank/DDBJ databases">
        <title>Plant Genome Project.</title>
        <authorList>
            <person name="Zhang R.-G."/>
        </authorList>
    </citation>
    <scope>NUCLEOTIDE SEQUENCE [LARGE SCALE GENOMIC DNA]</scope>
    <source>
        <strain evidence="3">YNK0</strain>
        <tissue evidence="3">Leaf</tissue>
    </source>
</reference>
<comment type="caution">
    <text evidence="3">The sequence shown here is derived from an EMBL/GenBank/DDBJ whole genome shotgun (WGS) entry which is preliminary data.</text>
</comment>
<accession>A0A835D2J9</accession>
<dbReference type="SUPFAM" id="SSF48403">
    <property type="entry name" value="Ankyrin repeat"/>
    <property type="match status" value="1"/>
</dbReference>
<dbReference type="OrthoDB" id="514967at2759"/>
<dbReference type="InterPro" id="IPR044817">
    <property type="entry name" value="SBP-like"/>
</dbReference>
<dbReference type="PANTHER" id="PTHR31251:SF132">
    <property type="entry name" value="SQUAMOSA PROMOTER-BINDING-LIKE PROTEIN 1-RELATED"/>
    <property type="match status" value="1"/>
</dbReference>
<keyword evidence="2" id="KW-0472">Membrane</keyword>
<feature type="transmembrane region" description="Helical" evidence="2">
    <location>
        <begin position="759"/>
        <end position="777"/>
    </location>
</feature>
<dbReference type="Gene3D" id="1.25.40.20">
    <property type="entry name" value="Ankyrin repeat-containing domain"/>
    <property type="match status" value="1"/>
</dbReference>
<dbReference type="EMBL" id="JABCRI010000020">
    <property type="protein sequence ID" value="KAF8387706.1"/>
    <property type="molecule type" value="Genomic_DNA"/>
</dbReference>
<dbReference type="Proteomes" id="UP000655225">
    <property type="component" value="Unassembled WGS sequence"/>
</dbReference>
<evidence type="ECO:0008006" key="5">
    <source>
        <dbReference type="Google" id="ProtNLM"/>
    </source>
</evidence>
<feature type="region of interest" description="Disordered" evidence="1">
    <location>
        <begin position="88"/>
        <end position="107"/>
    </location>
</feature>
<feature type="region of interest" description="Disordered" evidence="1">
    <location>
        <begin position="209"/>
        <end position="239"/>
    </location>
</feature>